<reference evidence="6 7" key="1">
    <citation type="submission" date="2015-02" db="EMBL/GenBank/DDBJ databases">
        <title>Single-cell genomics of uncultivated deep-branching MTB reveals a conserved set of magnetosome genes.</title>
        <authorList>
            <person name="Kolinko S."/>
            <person name="Richter M."/>
            <person name="Glockner F.O."/>
            <person name="Brachmann A."/>
            <person name="Schuler D."/>
        </authorList>
    </citation>
    <scope>NUCLEOTIDE SEQUENCE [LARGE SCALE GENOMIC DNA]</scope>
    <source>
        <strain evidence="6">SKK-01</strain>
    </source>
</reference>
<evidence type="ECO:0000313" key="7">
    <source>
        <dbReference type="Proteomes" id="UP000033428"/>
    </source>
</evidence>
<dbReference type="InterPro" id="IPR020581">
    <property type="entry name" value="GDC_P"/>
</dbReference>
<dbReference type="GO" id="GO:0019464">
    <property type="term" value="P:glycine decarboxylation via glycine cleavage system"/>
    <property type="evidence" value="ECO:0007669"/>
    <property type="project" value="UniProtKB-UniRule"/>
</dbReference>
<protein>
    <recommendedName>
        <fullName evidence="4">Probable glycine dehydrogenase (decarboxylating) subunit 1</fullName>
        <ecNumber evidence="4">1.4.4.2</ecNumber>
    </recommendedName>
    <alternativeName>
        <fullName evidence="4">Glycine cleavage system P-protein subunit 1</fullName>
    </alternativeName>
    <alternativeName>
        <fullName evidence="4">Glycine decarboxylase subunit 1</fullName>
    </alternativeName>
    <alternativeName>
        <fullName evidence="4">Glycine dehydrogenase (aminomethyl-transferring) subunit 1</fullName>
    </alternativeName>
</protein>
<dbReference type="InterPro" id="IPR015421">
    <property type="entry name" value="PyrdxlP-dep_Trfase_major"/>
</dbReference>
<evidence type="ECO:0000256" key="4">
    <source>
        <dbReference type="HAMAP-Rule" id="MF_00712"/>
    </source>
</evidence>
<evidence type="ECO:0000256" key="3">
    <source>
        <dbReference type="ARBA" id="ARBA00049026"/>
    </source>
</evidence>
<dbReference type="NCBIfam" id="NF001696">
    <property type="entry name" value="PRK00451.1"/>
    <property type="match status" value="1"/>
</dbReference>
<proteinExistence type="inferred from homology"/>
<dbReference type="PATRIC" id="fig|1609969.3.peg.2604"/>
<dbReference type="GO" id="GO:0004375">
    <property type="term" value="F:glycine dehydrogenase (decarboxylating) activity"/>
    <property type="evidence" value="ECO:0007669"/>
    <property type="project" value="UniProtKB-EC"/>
</dbReference>
<dbReference type="Gene3D" id="3.90.1150.10">
    <property type="entry name" value="Aspartate Aminotransferase, domain 1"/>
    <property type="match status" value="1"/>
</dbReference>
<sequence>MNNYIPNTKEDIKSMLETIGIHQGGVEELFKGIPKELRAQSFNLPDGKSELEVERHLLELGKKNVTDLIYFTGGGFYDHFIPSAVDAIISRPEFYTAYTPYQPEASQGTLQAIYEYQSCIARLTGMEVSNASLYDGGTALYEAAMMAIRITGKNKIIMDGGVSPIYRKMMYSYTSNLSIEFVEIPVSHGQSDREKIKKYLDDKTGAIILQNPNFFGAIDDHTDIADMCKKLGILTIESVYPVSLGILKSPGEMNIDIATGEGQSLGIPLSFGGPYLGFIATKKEFVRKMPGRIAGATIDSLGRRGFVLTLQAREQHIRREKAMSNICSNQALCALRALVYMSLIGENGLKDLAELCYEKAEFTKKRLEEIKGIEVKRSSPTFNEFTIKLPKNPNEILGKLIDKGIAAGFPLGRYYKDMQDYMLIAVTEKRTKHEIILLADALEAALWN</sequence>
<dbReference type="PANTHER" id="PTHR42806">
    <property type="entry name" value="GLYCINE CLEAVAGE SYSTEM P-PROTEIN"/>
    <property type="match status" value="1"/>
</dbReference>
<gene>
    <name evidence="4" type="primary">gcvPA</name>
    <name evidence="6" type="ORF">OMAG_002433</name>
</gene>
<dbReference type="InterPro" id="IPR049315">
    <property type="entry name" value="GDC-P_N"/>
</dbReference>
<dbReference type="HAMAP" id="MF_00712">
    <property type="entry name" value="GcvPA"/>
    <property type="match status" value="1"/>
</dbReference>
<evidence type="ECO:0000256" key="1">
    <source>
        <dbReference type="ARBA" id="ARBA00003788"/>
    </source>
</evidence>
<comment type="similarity">
    <text evidence="4">Belongs to the GcvP family. N-terminal subunit subfamily.</text>
</comment>
<name>A0A0F0CKF8_9BACT</name>
<evidence type="ECO:0000259" key="5">
    <source>
        <dbReference type="Pfam" id="PF02347"/>
    </source>
</evidence>
<comment type="catalytic activity">
    <reaction evidence="3 4">
        <text>N(6)-[(R)-lipoyl]-L-lysyl-[glycine-cleavage complex H protein] + glycine + H(+) = N(6)-[(R)-S(8)-aminomethyldihydrolipoyl]-L-lysyl-[glycine-cleavage complex H protein] + CO2</text>
        <dbReference type="Rhea" id="RHEA:24304"/>
        <dbReference type="Rhea" id="RHEA-COMP:10494"/>
        <dbReference type="Rhea" id="RHEA-COMP:10495"/>
        <dbReference type="ChEBI" id="CHEBI:15378"/>
        <dbReference type="ChEBI" id="CHEBI:16526"/>
        <dbReference type="ChEBI" id="CHEBI:57305"/>
        <dbReference type="ChEBI" id="CHEBI:83099"/>
        <dbReference type="ChEBI" id="CHEBI:83143"/>
        <dbReference type="EC" id="1.4.4.2"/>
    </reaction>
</comment>
<dbReference type="SUPFAM" id="SSF53383">
    <property type="entry name" value="PLP-dependent transferases"/>
    <property type="match status" value="1"/>
</dbReference>
<dbReference type="Proteomes" id="UP000033428">
    <property type="component" value="Unassembled WGS sequence"/>
</dbReference>
<accession>A0A0F0CKF8</accession>
<dbReference type="InterPro" id="IPR015422">
    <property type="entry name" value="PyrdxlP-dep_Trfase_small"/>
</dbReference>
<comment type="function">
    <text evidence="1 4">The glycine cleavage system catalyzes the degradation of glycine. The P protein binds the alpha-amino group of glycine through its pyridoxal phosphate cofactor; CO(2) is released and the remaining methylamine moiety is then transferred to the lipoamide cofactor of the H protein.</text>
</comment>
<dbReference type="PANTHER" id="PTHR42806:SF1">
    <property type="entry name" value="GLYCINE DEHYDROGENASE (DECARBOXYLATING)"/>
    <property type="match status" value="1"/>
</dbReference>
<keyword evidence="2 4" id="KW-0560">Oxidoreductase</keyword>
<comment type="caution">
    <text evidence="6">The sequence shown here is derived from an EMBL/GenBank/DDBJ whole genome shotgun (WGS) entry which is preliminary data.</text>
</comment>
<dbReference type="InterPro" id="IPR015424">
    <property type="entry name" value="PyrdxlP-dep_Trfase"/>
</dbReference>
<evidence type="ECO:0000256" key="2">
    <source>
        <dbReference type="ARBA" id="ARBA00023002"/>
    </source>
</evidence>
<comment type="subunit">
    <text evidence="4">The glycine cleavage system is composed of four proteins: P, T, L and H. In this organism, the P 'protein' is a heterodimer of two subunits.</text>
</comment>
<organism evidence="6 7">
    <name type="scientific">Candidatus Omnitrophus magneticus</name>
    <dbReference type="NCBI Taxonomy" id="1609969"/>
    <lineage>
        <taxon>Bacteria</taxon>
        <taxon>Pseudomonadati</taxon>
        <taxon>Candidatus Omnitrophota</taxon>
        <taxon>Candidatus Omnitrophus</taxon>
    </lineage>
</organism>
<dbReference type="CDD" id="cd00613">
    <property type="entry name" value="GDC-P"/>
    <property type="match status" value="1"/>
</dbReference>
<dbReference type="PIRSF" id="PIRSF006815">
    <property type="entry name" value="GcvPA"/>
    <property type="match status" value="1"/>
</dbReference>
<evidence type="ECO:0000313" key="6">
    <source>
        <dbReference type="EMBL" id="KJJ83712.1"/>
    </source>
</evidence>
<feature type="domain" description="Glycine cleavage system P-protein N-terminal" evidence="5">
    <location>
        <begin position="3"/>
        <end position="439"/>
    </location>
</feature>
<dbReference type="Pfam" id="PF02347">
    <property type="entry name" value="GDC-P"/>
    <property type="match status" value="1"/>
</dbReference>
<dbReference type="AlphaFoldDB" id="A0A0F0CKF8"/>
<dbReference type="Gene3D" id="3.40.640.10">
    <property type="entry name" value="Type I PLP-dependent aspartate aminotransferase-like (Major domain)"/>
    <property type="match status" value="1"/>
</dbReference>
<dbReference type="GO" id="GO:0009116">
    <property type="term" value="P:nucleoside metabolic process"/>
    <property type="evidence" value="ECO:0007669"/>
    <property type="project" value="InterPro"/>
</dbReference>
<keyword evidence="7" id="KW-1185">Reference proteome</keyword>
<dbReference type="EMBL" id="JYNY01000497">
    <property type="protein sequence ID" value="KJJ83712.1"/>
    <property type="molecule type" value="Genomic_DNA"/>
</dbReference>
<dbReference type="InterPro" id="IPR023010">
    <property type="entry name" value="GcvPA"/>
</dbReference>
<dbReference type="EC" id="1.4.4.2" evidence="4"/>